<organism evidence="3 4">
    <name type="scientific">Acetatifactor muris</name>
    <dbReference type="NCBI Taxonomy" id="879566"/>
    <lineage>
        <taxon>Bacteria</taxon>
        <taxon>Bacillati</taxon>
        <taxon>Bacillota</taxon>
        <taxon>Clostridia</taxon>
        <taxon>Lachnospirales</taxon>
        <taxon>Lachnospiraceae</taxon>
        <taxon>Acetatifactor</taxon>
    </lineage>
</organism>
<keyword evidence="2" id="KW-1133">Transmembrane helix</keyword>
<dbReference type="Proteomes" id="UP000236311">
    <property type="component" value="Unassembled WGS sequence"/>
</dbReference>
<dbReference type="Pfam" id="PF22564">
    <property type="entry name" value="HAAS"/>
    <property type="match status" value="1"/>
</dbReference>
<keyword evidence="4" id="KW-1185">Reference proteome</keyword>
<dbReference type="OrthoDB" id="1779993at2"/>
<gene>
    <name evidence="3" type="ORF">AMURIS_04387</name>
</gene>
<keyword evidence="2" id="KW-0812">Transmembrane</keyword>
<protein>
    <recommendedName>
        <fullName evidence="5">DUF1700 domain-containing protein</fullName>
    </recommendedName>
</protein>
<dbReference type="AlphaFoldDB" id="A0A2K4ZMM5"/>
<dbReference type="RefSeq" id="WP_103241629.1">
    <property type="nucleotide sequence ID" value="NZ_CANRXC010000080.1"/>
</dbReference>
<feature type="transmembrane region" description="Helical" evidence="2">
    <location>
        <begin position="126"/>
        <end position="148"/>
    </location>
</feature>
<proteinExistence type="predicted"/>
<evidence type="ECO:0008006" key="5">
    <source>
        <dbReference type="Google" id="ProtNLM"/>
    </source>
</evidence>
<dbReference type="EMBL" id="OFSM01000028">
    <property type="protein sequence ID" value="SOY31642.1"/>
    <property type="molecule type" value="Genomic_DNA"/>
</dbReference>
<name>A0A2K4ZMM5_9FIRM</name>
<evidence type="ECO:0000256" key="1">
    <source>
        <dbReference type="SAM" id="MobiDB-lite"/>
    </source>
</evidence>
<keyword evidence="2" id="KW-0472">Membrane</keyword>
<reference evidence="3 4" key="1">
    <citation type="submission" date="2018-01" db="EMBL/GenBank/DDBJ databases">
        <authorList>
            <person name="Gaut B.S."/>
            <person name="Morton B.R."/>
            <person name="Clegg M.T."/>
            <person name="Duvall M.R."/>
        </authorList>
    </citation>
    <scope>NUCLEOTIDE SEQUENCE [LARGE SCALE GENOMIC DNA]</scope>
    <source>
        <strain evidence="3">GP69</strain>
    </source>
</reference>
<sequence>MTKQEFLEMMRLALNGKVSSGAVMENLRYYEDYINMEVRKGKKEEDVLAELGDPRLLARTIAETSSAGNGQSAEYTGEGTWHGRGGEEEYRPDSRGRQVWLKVLAKVPLWVWLIVVLLIVTVVFSVVFSVIGAILPVLLPILVVLFLVKAFRDWFN</sequence>
<evidence type="ECO:0000313" key="4">
    <source>
        <dbReference type="Proteomes" id="UP000236311"/>
    </source>
</evidence>
<evidence type="ECO:0000256" key="2">
    <source>
        <dbReference type="SAM" id="Phobius"/>
    </source>
</evidence>
<feature type="region of interest" description="Disordered" evidence="1">
    <location>
        <begin position="68"/>
        <end position="89"/>
    </location>
</feature>
<feature type="transmembrane region" description="Helical" evidence="2">
    <location>
        <begin position="99"/>
        <end position="120"/>
    </location>
</feature>
<accession>A0A2K4ZMM5</accession>
<evidence type="ECO:0000313" key="3">
    <source>
        <dbReference type="EMBL" id="SOY31642.1"/>
    </source>
</evidence>